<accession>A0ABR4QW60</accession>
<keyword evidence="2" id="KW-1003">Cell membrane</keyword>
<dbReference type="Proteomes" id="UP000025748">
    <property type="component" value="Unassembled WGS sequence"/>
</dbReference>
<keyword evidence="5 6" id="KW-0472">Membrane</keyword>
<sequence>MPTLQTLLLFLAADLALKLTPGPDMALTLTRGMTQGFRIAWLSVLGTWSAGFVQIPLVVLGLAALFQHSPLLFSAVKILGALYLVYLGARALRRCARPAAGLAAGTQAGSARDAYWQGLFTNLLNPKVFLFLVAFLPQFTDPARGPVWLQMLLLALVSKMLGLGTGACFAYGASRIRGWLMRNPWFLRLQEGLLGAAMLGIAGWLLLNRDPLPGR</sequence>
<feature type="transmembrane region" description="Helical" evidence="6">
    <location>
        <begin position="147"/>
        <end position="173"/>
    </location>
</feature>
<evidence type="ECO:0000256" key="2">
    <source>
        <dbReference type="ARBA" id="ARBA00022475"/>
    </source>
</evidence>
<reference evidence="7 8" key="1">
    <citation type="submission" date="2014-03" db="EMBL/GenBank/DDBJ databases">
        <title>Genome sequence of Bordetella hinzii.</title>
        <authorList>
            <person name="Register K."/>
            <person name="Harvill E."/>
            <person name="Goodfield L.L."/>
            <person name="Ivanov Y.V."/>
            <person name="Meyer J.A."/>
            <person name="Muse S.J."/>
            <person name="Jacobs N."/>
            <person name="Bendor L."/>
            <person name="Smallridge W.E."/>
            <person name="Brinkac L.M."/>
            <person name="Sanka R."/>
            <person name="Kim M."/>
            <person name="Losada L."/>
        </authorList>
    </citation>
    <scope>NUCLEOTIDE SEQUENCE [LARGE SCALE GENOMIC DNA]</scope>
    <source>
        <strain evidence="7 8">OH87 BAL007II</strain>
    </source>
</reference>
<feature type="transmembrane region" description="Helical" evidence="6">
    <location>
        <begin position="40"/>
        <end position="64"/>
    </location>
</feature>
<dbReference type="PANTHER" id="PTHR30086:SF20">
    <property type="entry name" value="ARGININE EXPORTER PROTEIN ARGO-RELATED"/>
    <property type="match status" value="1"/>
</dbReference>
<dbReference type="PIRSF" id="PIRSF006324">
    <property type="entry name" value="LeuE"/>
    <property type="match status" value="1"/>
</dbReference>
<evidence type="ECO:0000313" key="8">
    <source>
        <dbReference type="Proteomes" id="UP000025748"/>
    </source>
</evidence>
<keyword evidence="4 6" id="KW-1133">Transmembrane helix</keyword>
<name>A0ABR4QW60_9BORD</name>
<evidence type="ECO:0000256" key="3">
    <source>
        <dbReference type="ARBA" id="ARBA00022692"/>
    </source>
</evidence>
<dbReference type="Pfam" id="PF01810">
    <property type="entry name" value="LysE"/>
    <property type="match status" value="1"/>
</dbReference>
<organism evidence="7 8">
    <name type="scientific">Bordetella hinzii OH87 BAL007II</name>
    <dbReference type="NCBI Taxonomy" id="1331262"/>
    <lineage>
        <taxon>Bacteria</taxon>
        <taxon>Pseudomonadati</taxon>
        <taxon>Pseudomonadota</taxon>
        <taxon>Betaproteobacteria</taxon>
        <taxon>Burkholderiales</taxon>
        <taxon>Alcaligenaceae</taxon>
        <taxon>Bordetella</taxon>
    </lineage>
</organism>
<feature type="transmembrane region" description="Helical" evidence="6">
    <location>
        <begin position="185"/>
        <end position="207"/>
    </location>
</feature>
<feature type="transmembrane region" description="Helical" evidence="6">
    <location>
        <begin position="71"/>
        <end position="89"/>
    </location>
</feature>
<dbReference type="PANTHER" id="PTHR30086">
    <property type="entry name" value="ARGININE EXPORTER PROTEIN ARGO"/>
    <property type="match status" value="1"/>
</dbReference>
<evidence type="ECO:0000256" key="5">
    <source>
        <dbReference type="ARBA" id="ARBA00023136"/>
    </source>
</evidence>
<evidence type="ECO:0000256" key="6">
    <source>
        <dbReference type="SAM" id="Phobius"/>
    </source>
</evidence>
<evidence type="ECO:0000256" key="1">
    <source>
        <dbReference type="ARBA" id="ARBA00004651"/>
    </source>
</evidence>
<evidence type="ECO:0000256" key="4">
    <source>
        <dbReference type="ARBA" id="ARBA00022989"/>
    </source>
</evidence>
<comment type="caution">
    <text evidence="7">The sequence shown here is derived from an EMBL/GenBank/DDBJ whole genome shotgun (WGS) entry which is preliminary data.</text>
</comment>
<comment type="subcellular location">
    <subcellularLocation>
        <location evidence="1">Cell membrane</location>
        <topology evidence="1">Multi-pass membrane protein</topology>
    </subcellularLocation>
</comment>
<dbReference type="InterPro" id="IPR001123">
    <property type="entry name" value="LeuE-type"/>
</dbReference>
<keyword evidence="8" id="KW-1185">Reference proteome</keyword>
<keyword evidence="3 6" id="KW-0812">Transmembrane</keyword>
<dbReference type="EMBL" id="JHEM01000026">
    <property type="protein sequence ID" value="KCB21998.1"/>
    <property type="molecule type" value="Genomic_DNA"/>
</dbReference>
<evidence type="ECO:0000313" key="7">
    <source>
        <dbReference type="EMBL" id="KCB21998.1"/>
    </source>
</evidence>
<protein>
    <submittedName>
        <fullName evidence="7">Translocator protein, LysE family</fullName>
    </submittedName>
</protein>
<proteinExistence type="predicted"/>
<dbReference type="RefSeq" id="WP_029578810.1">
    <property type="nucleotide sequence ID" value="NZ_JHEM01000026.1"/>
</dbReference>
<gene>
    <name evidence="7" type="ORF">L544_2265</name>
</gene>
<dbReference type="GeneID" id="92994748"/>